<dbReference type="eggNOG" id="ENOG502R1VF">
    <property type="taxonomic scope" value="Eukaryota"/>
</dbReference>
<accession>A0A0D9XHR2</accession>
<sequence>MDAPPPPPSHRRRDDAGEEPSPVSVLPEEVLVEILHLLPPSPCSLPHLSLVCKRWRRLVSDPAFHRRFHSPHRRRPPLLGFFHNSFNVPCFVPIGDPPDRVPAEAFSLRRHPGRWLFLGCRGGRALLASPFSAWRHLMVWDPLSGDHHEIPVPRAFHQRYFRGAALLCSGAGECCNRPTPSLVAFAFIDQRLRPSACIYSSESGEWGEVVYGKAAMPGDLTFILDWYFRHIDETISVKRISAIDMKPPVLVGDVVYWLLVRNHILEFNMDAEKLAVDVISGPDPMYFLSPDWSVQIMPAEGGTKLGFGAVRKLYLHLWVFENNSDNTTCWMISRIIPPDLFLPPELWPSEEDLGRGLKARFGLLGFNEDGNVAFMQTTIGVFMVQLDAMQFKLVLPSEKLHAVHPYSSFYLTEKPAPCFSLKPYFSSPSLIAQGVTMAYLLPEDVLIEIFLHLPKHPTCLLGASLVCKQWHCLITDQKFIQRFRAIHQTPPVLGIFTNSISIARFLPIGNSPECVTAGAFSLPDPYWQVLGCRRSRVLLASSSWTSLQVWNPMTGNRQAVPVTPDVNPRINYGRVPESHAAVLCAAGHNDHGDCGSCPFFIVWVFTNIGHAYISKYSSEKRTWELMASSPAPSEIDSRPGILVGNAMYWPLKSKHILAFELGTSRLYHIKCPSETHNVYRRNVHIMKAEDGGLGLADLTGFDLRLWAWEIHSENVTGWVLRRTIELGAVLPLEVPSLLSTGNHWARRPPIRILGLVEDDDLFFISSEIGVFAVQLKSLQFKKVFEADVSATIFPYTSFYTAGADINMLFLQFVFRWCAK</sequence>
<dbReference type="InterPro" id="IPR036047">
    <property type="entry name" value="F-box-like_dom_sf"/>
</dbReference>
<feature type="region of interest" description="Disordered" evidence="1">
    <location>
        <begin position="1"/>
        <end position="23"/>
    </location>
</feature>
<dbReference type="PANTHER" id="PTHR32133">
    <property type="entry name" value="OS07G0120400 PROTEIN"/>
    <property type="match status" value="1"/>
</dbReference>
<feature type="domain" description="F-box" evidence="2">
    <location>
        <begin position="435"/>
        <end position="483"/>
    </location>
</feature>
<reference evidence="4" key="2">
    <citation type="submission" date="2013-12" db="EMBL/GenBank/DDBJ databases">
        <authorList>
            <person name="Yu Y."/>
            <person name="Lee S."/>
            <person name="de Baynast K."/>
            <person name="Wissotski M."/>
            <person name="Liu L."/>
            <person name="Talag J."/>
            <person name="Goicoechea J."/>
            <person name="Angelova A."/>
            <person name="Jetty R."/>
            <person name="Kudrna D."/>
            <person name="Golser W."/>
            <person name="Rivera L."/>
            <person name="Zhang J."/>
            <person name="Wing R."/>
        </authorList>
    </citation>
    <scope>NUCLEOTIDE SEQUENCE</scope>
</reference>
<dbReference type="PROSITE" id="PS50181">
    <property type="entry name" value="FBOX"/>
    <property type="match status" value="2"/>
</dbReference>
<feature type="domain" description="F-box" evidence="2">
    <location>
        <begin position="20"/>
        <end position="68"/>
    </location>
</feature>
<dbReference type="CDD" id="cd09917">
    <property type="entry name" value="F-box_SF"/>
    <property type="match status" value="1"/>
</dbReference>
<dbReference type="Gramene" id="LPERR10G01660.2">
    <property type="protein sequence ID" value="LPERR10G01660.2"/>
    <property type="gene ID" value="LPERR10G01660"/>
</dbReference>
<dbReference type="SUPFAM" id="SSF81383">
    <property type="entry name" value="F-box domain"/>
    <property type="match status" value="2"/>
</dbReference>
<name>A0A0D9XHR2_9ORYZ</name>
<evidence type="ECO:0000313" key="3">
    <source>
        <dbReference type="EnsemblPlants" id="LPERR10G01660.2"/>
    </source>
</evidence>
<dbReference type="Pfam" id="PF12937">
    <property type="entry name" value="F-box-like"/>
    <property type="match status" value="2"/>
</dbReference>
<evidence type="ECO:0000313" key="4">
    <source>
        <dbReference type="Proteomes" id="UP000032180"/>
    </source>
</evidence>
<reference evidence="3" key="3">
    <citation type="submission" date="2015-04" db="UniProtKB">
        <authorList>
            <consortium name="EnsemblPlants"/>
        </authorList>
    </citation>
    <scope>IDENTIFICATION</scope>
</reference>
<dbReference type="SMART" id="SM00256">
    <property type="entry name" value="FBOX"/>
    <property type="match status" value="2"/>
</dbReference>
<dbReference type="Proteomes" id="UP000032180">
    <property type="component" value="Chromosome 10"/>
</dbReference>
<protein>
    <recommendedName>
        <fullName evidence="2">F-box domain-containing protein</fullName>
    </recommendedName>
</protein>
<evidence type="ECO:0000259" key="2">
    <source>
        <dbReference type="PROSITE" id="PS50181"/>
    </source>
</evidence>
<evidence type="ECO:0000256" key="1">
    <source>
        <dbReference type="SAM" id="MobiDB-lite"/>
    </source>
</evidence>
<reference evidence="3 4" key="1">
    <citation type="submission" date="2012-08" db="EMBL/GenBank/DDBJ databases">
        <title>Oryza genome evolution.</title>
        <authorList>
            <person name="Wing R.A."/>
        </authorList>
    </citation>
    <scope>NUCLEOTIDE SEQUENCE</scope>
</reference>
<dbReference type="Gene3D" id="1.20.1280.50">
    <property type="match status" value="2"/>
</dbReference>
<dbReference type="InterPro" id="IPR056594">
    <property type="entry name" value="AT5G49610-like_b-prop"/>
</dbReference>
<dbReference type="AlphaFoldDB" id="A0A0D9XHR2"/>
<dbReference type="HOGENOM" id="CLU_010417_1_0_1"/>
<organism evidence="3 4">
    <name type="scientific">Leersia perrieri</name>
    <dbReference type="NCBI Taxonomy" id="77586"/>
    <lineage>
        <taxon>Eukaryota</taxon>
        <taxon>Viridiplantae</taxon>
        <taxon>Streptophyta</taxon>
        <taxon>Embryophyta</taxon>
        <taxon>Tracheophyta</taxon>
        <taxon>Spermatophyta</taxon>
        <taxon>Magnoliopsida</taxon>
        <taxon>Liliopsida</taxon>
        <taxon>Poales</taxon>
        <taxon>Poaceae</taxon>
        <taxon>BOP clade</taxon>
        <taxon>Oryzoideae</taxon>
        <taxon>Oryzeae</taxon>
        <taxon>Oryzinae</taxon>
        <taxon>Leersia</taxon>
    </lineage>
</organism>
<dbReference type="Pfam" id="PF23635">
    <property type="entry name" value="Beta-prop_AT5G49610-like"/>
    <property type="match status" value="1"/>
</dbReference>
<proteinExistence type="predicted"/>
<dbReference type="EnsemblPlants" id="LPERR10G01660.2">
    <property type="protein sequence ID" value="LPERR10G01660.2"/>
    <property type="gene ID" value="LPERR10G01660"/>
</dbReference>
<dbReference type="PANTHER" id="PTHR32133:SF293">
    <property type="entry name" value="F-BOX DOMAIN CONTAINING PROTEIN, EXPRESSED"/>
    <property type="match status" value="1"/>
</dbReference>
<dbReference type="InterPro" id="IPR001810">
    <property type="entry name" value="F-box_dom"/>
</dbReference>
<keyword evidence="4" id="KW-1185">Reference proteome</keyword>